<reference evidence="2" key="2">
    <citation type="submission" date="2025-08" db="UniProtKB">
        <authorList>
            <consortium name="RefSeq"/>
        </authorList>
    </citation>
    <scope>IDENTIFICATION</scope>
    <source>
        <tissue evidence="2">Leaf</tissue>
    </source>
</reference>
<proteinExistence type="predicted"/>
<organism evidence="1 2">
    <name type="scientific">Nicotiana tabacum</name>
    <name type="common">Common tobacco</name>
    <dbReference type="NCBI Taxonomy" id="4097"/>
    <lineage>
        <taxon>Eukaryota</taxon>
        <taxon>Viridiplantae</taxon>
        <taxon>Streptophyta</taxon>
        <taxon>Embryophyta</taxon>
        <taxon>Tracheophyta</taxon>
        <taxon>Spermatophyta</taxon>
        <taxon>Magnoliopsida</taxon>
        <taxon>eudicotyledons</taxon>
        <taxon>Gunneridae</taxon>
        <taxon>Pentapetalae</taxon>
        <taxon>asterids</taxon>
        <taxon>lamiids</taxon>
        <taxon>Solanales</taxon>
        <taxon>Solanaceae</taxon>
        <taxon>Nicotianoideae</taxon>
        <taxon>Nicotianeae</taxon>
        <taxon>Nicotiana</taxon>
    </lineage>
</organism>
<reference evidence="1" key="1">
    <citation type="journal article" date="2014" name="Nat. Commun.">
        <title>The tobacco genome sequence and its comparison with those of tomato and potato.</title>
        <authorList>
            <person name="Sierro N."/>
            <person name="Battey J.N."/>
            <person name="Ouadi S."/>
            <person name="Bakaher N."/>
            <person name="Bovet L."/>
            <person name="Willig A."/>
            <person name="Goepfert S."/>
            <person name="Peitsch M.C."/>
            <person name="Ivanov N.V."/>
        </authorList>
    </citation>
    <scope>NUCLEOTIDE SEQUENCE [LARGE SCALE GENOMIC DNA]</scope>
</reference>
<accession>A0AC58UHT5</accession>
<protein>
    <submittedName>
        <fullName evidence="2">Uncharacterized protein LOC142180847</fullName>
    </submittedName>
</protein>
<evidence type="ECO:0000313" key="1">
    <source>
        <dbReference type="Proteomes" id="UP000790787"/>
    </source>
</evidence>
<dbReference type="Proteomes" id="UP000790787">
    <property type="component" value="Chromosome 5"/>
</dbReference>
<name>A0AC58UHT5_TOBAC</name>
<dbReference type="RefSeq" id="XP_075109044.1">
    <property type="nucleotide sequence ID" value="XM_075252943.1"/>
</dbReference>
<sequence>MQSEEVKPKIELKVLPFHLKYVYLEQELFPVIISFSLTVEQEERLIQVLKAHKGALGWTIEDIKRISPAICTHKILMEDSYKPIIQPQRRLNPTMQEVVKKEIVKLLAACIIYPIADSPWVSPVQIVPKKGGYNQIPIALEDQDKTTFTCPHGTYAYRRMPFGLCNAPATFQRFMSAIFPDMTEKFLEIFMDDFTLFGTKVTVFTDHAALKYLLAKKDARPRLLRWILLLQEFDLEIKDKKGTENQVADHLSRLEDPPLEFSEIKEEFPDEHIFSVDSVVTQPPWCQKISNITKKDEMPLQSIKVNELEELRLEAYENARIFKEKTKIWHDNLIQQKSFKIEDQVLLYNSRLRLFPGKLKSRWTSPYNVTDVTPYGAIKIQQINGGDKFKVFN</sequence>
<gene>
    <name evidence="2" type="primary">LOC142180847</name>
</gene>
<keyword evidence="1" id="KW-1185">Reference proteome</keyword>
<evidence type="ECO:0000313" key="2">
    <source>
        <dbReference type="RefSeq" id="XP_075109044.1"/>
    </source>
</evidence>